<dbReference type="SMART" id="SM00020">
    <property type="entry name" value="Tryp_SPc"/>
    <property type="match status" value="1"/>
</dbReference>
<keyword evidence="2" id="KW-0645">Protease</keyword>
<feature type="compositionally biased region" description="Polar residues" evidence="6">
    <location>
        <begin position="526"/>
        <end position="536"/>
    </location>
</feature>
<dbReference type="GO" id="GO:0004252">
    <property type="term" value="F:serine-type endopeptidase activity"/>
    <property type="evidence" value="ECO:0007669"/>
    <property type="project" value="InterPro"/>
</dbReference>
<evidence type="ECO:0000256" key="3">
    <source>
        <dbReference type="ARBA" id="ARBA00022801"/>
    </source>
</evidence>
<feature type="compositionally biased region" description="Basic and acidic residues" evidence="6">
    <location>
        <begin position="484"/>
        <end position="499"/>
    </location>
</feature>
<dbReference type="GO" id="GO:0006508">
    <property type="term" value="P:proteolysis"/>
    <property type="evidence" value="ECO:0007669"/>
    <property type="project" value="UniProtKB-KW"/>
</dbReference>
<reference evidence="8 9" key="1">
    <citation type="submission" date="2018-04" db="EMBL/GenBank/DDBJ databases">
        <authorList>
            <person name="Zhang X."/>
            <person name="Yuan J."/>
            <person name="Li F."/>
            <person name="Xiang J."/>
        </authorList>
    </citation>
    <scope>NUCLEOTIDE SEQUENCE [LARGE SCALE GENOMIC DNA]</scope>
    <source>
        <tissue evidence="8">Muscle</tissue>
    </source>
</reference>
<dbReference type="InterPro" id="IPR009003">
    <property type="entry name" value="Peptidase_S1_PA"/>
</dbReference>
<dbReference type="PROSITE" id="PS00134">
    <property type="entry name" value="TRYPSIN_HIS"/>
    <property type="match status" value="1"/>
</dbReference>
<dbReference type="InterPro" id="IPR050430">
    <property type="entry name" value="Peptidase_S1"/>
</dbReference>
<dbReference type="Proteomes" id="UP000283509">
    <property type="component" value="Unassembled WGS sequence"/>
</dbReference>
<sequence length="597" mass="65520">MPTTPPSPFVLPMQRSPCVIRSSMYFQTAVHKPHSCTSFCALNMSATTVFLFAALCVSAVAEAPLWELTPIPPVEVSADQRIVGGNEAEPYKRGYQAALTSGKGFCGGVVISKLFVLTAAHCIPGNRNEQMNVTVGIHDLKVKEKFTQRIPVAKAFVHPDYYSGRQGPINDIAVLKLEQEIKMTDKVFPLKLPTHPVKADTPVVVTGWGRTMSEDNKRLTTLQEIVTRIMTAQRCKQQVPFAGESIFCTHATNVSPCNGDSGGPAMHEGYLVGLVSFGARGCTTNIPQGFTSVYYHLKWIERAMHPNYTDLNGCGILDLSCLNLHPPSSSLNTSPTLSFAELACCPRLCLSTVPLFTCLLPTSCSEHLPGGWVVPAMRPSNQASQRVVRPPLSPHMSREEMMTLLETQWKVTKFLRDNFNIQPDFERVHRIGKTVHGRDIVVRFTRFPKRDAVFQERRKLAKNKSRVLINKELCKKHSRNRATPRAEDPMNCAPEHESTSTDASNHVATPAATAVLSANPPAAMPQATTSPENQDVTARASAGANHTPPIDTHASLNTNETTCPDPVASSQTSCSTMTKPAADRSTRYKRTPNFYQA</sequence>
<keyword evidence="5" id="KW-1015">Disulfide bond</keyword>
<dbReference type="PRINTS" id="PR00722">
    <property type="entry name" value="CHYMOTRYPSIN"/>
</dbReference>
<evidence type="ECO:0000256" key="4">
    <source>
        <dbReference type="ARBA" id="ARBA00022825"/>
    </source>
</evidence>
<dbReference type="InterPro" id="IPR018114">
    <property type="entry name" value="TRYPSIN_HIS"/>
</dbReference>
<dbReference type="Gene3D" id="2.40.10.10">
    <property type="entry name" value="Trypsin-like serine proteases"/>
    <property type="match status" value="1"/>
</dbReference>
<feature type="compositionally biased region" description="Polar residues" evidence="6">
    <location>
        <begin position="554"/>
        <end position="578"/>
    </location>
</feature>
<evidence type="ECO:0000256" key="1">
    <source>
        <dbReference type="ARBA" id="ARBA00007664"/>
    </source>
</evidence>
<dbReference type="PROSITE" id="PS50240">
    <property type="entry name" value="TRYPSIN_DOM"/>
    <property type="match status" value="1"/>
</dbReference>
<organism evidence="8 9">
    <name type="scientific">Penaeus vannamei</name>
    <name type="common">Whiteleg shrimp</name>
    <name type="synonym">Litopenaeus vannamei</name>
    <dbReference type="NCBI Taxonomy" id="6689"/>
    <lineage>
        <taxon>Eukaryota</taxon>
        <taxon>Metazoa</taxon>
        <taxon>Ecdysozoa</taxon>
        <taxon>Arthropoda</taxon>
        <taxon>Crustacea</taxon>
        <taxon>Multicrustacea</taxon>
        <taxon>Malacostraca</taxon>
        <taxon>Eumalacostraca</taxon>
        <taxon>Eucarida</taxon>
        <taxon>Decapoda</taxon>
        <taxon>Dendrobranchiata</taxon>
        <taxon>Penaeoidea</taxon>
        <taxon>Penaeidae</taxon>
        <taxon>Penaeus</taxon>
    </lineage>
</organism>
<dbReference type="EMBL" id="QCYY01000643">
    <property type="protein sequence ID" value="ROT83715.1"/>
    <property type="molecule type" value="Genomic_DNA"/>
</dbReference>
<dbReference type="Pfam" id="PF00089">
    <property type="entry name" value="Trypsin"/>
    <property type="match status" value="1"/>
</dbReference>
<dbReference type="STRING" id="6689.A0A423U4U4"/>
<comment type="similarity">
    <text evidence="1">Belongs to the peptidase S1 family.</text>
</comment>
<dbReference type="SUPFAM" id="SSF50494">
    <property type="entry name" value="Trypsin-like serine proteases"/>
    <property type="match status" value="1"/>
</dbReference>
<reference evidence="8 9" key="2">
    <citation type="submission" date="2019-01" db="EMBL/GenBank/DDBJ databases">
        <title>The decoding of complex shrimp genome reveals the adaptation for benthos swimmer, frequently molting mechanism and breeding impact on genome.</title>
        <authorList>
            <person name="Sun Y."/>
            <person name="Gao Y."/>
            <person name="Yu Y."/>
        </authorList>
    </citation>
    <scope>NUCLEOTIDE SEQUENCE [LARGE SCALE GENOMIC DNA]</scope>
    <source>
        <tissue evidence="8">Muscle</tissue>
    </source>
</reference>
<dbReference type="InterPro" id="IPR001254">
    <property type="entry name" value="Trypsin_dom"/>
</dbReference>
<keyword evidence="4" id="KW-0720">Serine protease</keyword>
<feature type="domain" description="Peptidase S1" evidence="7">
    <location>
        <begin position="82"/>
        <end position="305"/>
    </location>
</feature>
<feature type="region of interest" description="Disordered" evidence="6">
    <location>
        <begin position="476"/>
        <end position="506"/>
    </location>
</feature>
<dbReference type="InterPro" id="IPR001314">
    <property type="entry name" value="Peptidase_S1A"/>
</dbReference>
<evidence type="ECO:0000313" key="9">
    <source>
        <dbReference type="Proteomes" id="UP000283509"/>
    </source>
</evidence>
<keyword evidence="3" id="KW-0378">Hydrolase</keyword>
<evidence type="ECO:0000259" key="7">
    <source>
        <dbReference type="PROSITE" id="PS50240"/>
    </source>
</evidence>
<dbReference type="FunFam" id="2.40.10.10:FF:000005">
    <property type="entry name" value="Serine protease 37"/>
    <property type="match status" value="1"/>
</dbReference>
<dbReference type="PANTHER" id="PTHR24276">
    <property type="entry name" value="POLYSERASE-RELATED"/>
    <property type="match status" value="1"/>
</dbReference>
<gene>
    <name evidence="8" type="ORF">C7M84_023118</name>
</gene>
<evidence type="ECO:0000256" key="2">
    <source>
        <dbReference type="ARBA" id="ARBA00022670"/>
    </source>
</evidence>
<accession>A0A423U4U4</accession>
<proteinExistence type="inferred from homology"/>
<name>A0A423U4U4_PENVA</name>
<dbReference type="PANTHER" id="PTHR24276:SF98">
    <property type="entry name" value="FI18310P1-RELATED"/>
    <property type="match status" value="1"/>
</dbReference>
<keyword evidence="9" id="KW-1185">Reference proteome</keyword>
<dbReference type="AlphaFoldDB" id="A0A423U4U4"/>
<dbReference type="OrthoDB" id="60866at2759"/>
<dbReference type="InterPro" id="IPR043504">
    <property type="entry name" value="Peptidase_S1_PA_chymotrypsin"/>
</dbReference>
<feature type="region of interest" description="Disordered" evidence="6">
    <location>
        <begin position="521"/>
        <end position="597"/>
    </location>
</feature>
<evidence type="ECO:0000313" key="8">
    <source>
        <dbReference type="EMBL" id="ROT83715.1"/>
    </source>
</evidence>
<dbReference type="CDD" id="cd00190">
    <property type="entry name" value="Tryp_SPc"/>
    <property type="match status" value="1"/>
</dbReference>
<comment type="caution">
    <text evidence="8">The sequence shown here is derived from an EMBL/GenBank/DDBJ whole genome shotgun (WGS) entry which is preliminary data.</text>
</comment>
<protein>
    <submittedName>
        <fullName evidence="8">Chymotrypsin BII</fullName>
    </submittedName>
</protein>
<evidence type="ECO:0000256" key="6">
    <source>
        <dbReference type="SAM" id="MobiDB-lite"/>
    </source>
</evidence>
<evidence type="ECO:0000256" key="5">
    <source>
        <dbReference type="ARBA" id="ARBA00023157"/>
    </source>
</evidence>